<dbReference type="Proteomes" id="UP001195914">
    <property type="component" value="Unassembled WGS sequence"/>
</dbReference>
<feature type="compositionally biased region" description="Polar residues" evidence="1">
    <location>
        <begin position="14"/>
        <end position="33"/>
    </location>
</feature>
<proteinExistence type="predicted"/>
<reference evidence="3" key="1">
    <citation type="journal article" date="2014" name="Nucleic Acids Res.">
        <title>The evolutionary dynamics of variant antigen genes in Babesia reveal a history of genomic innovation underlying host-parasite interaction.</title>
        <authorList>
            <person name="Jackson A.P."/>
            <person name="Otto T.D."/>
            <person name="Darby A."/>
            <person name="Ramaprasad A."/>
            <person name="Xia D."/>
            <person name="Echaide I.E."/>
            <person name="Farber M."/>
            <person name="Gahlot S."/>
            <person name="Gamble J."/>
            <person name="Gupta D."/>
            <person name="Gupta Y."/>
            <person name="Jackson L."/>
            <person name="Malandrin L."/>
            <person name="Malas T.B."/>
            <person name="Moussa E."/>
            <person name="Nair M."/>
            <person name="Reid A.J."/>
            <person name="Sanders M."/>
            <person name="Sharma J."/>
            <person name="Tracey A."/>
            <person name="Quail M.A."/>
            <person name="Weir W."/>
            <person name="Wastling J.M."/>
            <person name="Hall N."/>
            <person name="Willadsen P."/>
            <person name="Lingelbach K."/>
            <person name="Shiels B."/>
            <person name="Tait A."/>
            <person name="Berriman M."/>
            <person name="Allred D.R."/>
            <person name="Pain A."/>
        </authorList>
    </citation>
    <scope>NUCLEOTIDE SEQUENCE</scope>
    <source>
        <strain evidence="3">1802A</strain>
    </source>
</reference>
<dbReference type="InterPro" id="IPR053276">
    <property type="entry name" value="MtDNA_mismatch_repair_MutS"/>
</dbReference>
<dbReference type="InterPro" id="IPR007695">
    <property type="entry name" value="DNA_mismatch_repair_MutS-lik_N"/>
</dbReference>
<evidence type="ECO:0000259" key="2">
    <source>
        <dbReference type="Pfam" id="PF01624"/>
    </source>
</evidence>
<dbReference type="PANTHER" id="PTHR48448">
    <property type="entry name" value="MUTL PROTEIN ISOFORM 1"/>
    <property type="match status" value="1"/>
</dbReference>
<dbReference type="AlphaFoldDB" id="A0AAD9GCU1"/>
<reference evidence="3" key="2">
    <citation type="submission" date="2021-05" db="EMBL/GenBank/DDBJ databases">
        <authorList>
            <person name="Pain A."/>
        </authorList>
    </citation>
    <scope>NUCLEOTIDE SEQUENCE</scope>
    <source>
        <strain evidence="3">1802A</strain>
    </source>
</reference>
<dbReference type="PANTHER" id="PTHR48448:SF1">
    <property type="entry name" value="MUTL PROTEIN ISOFORM 1"/>
    <property type="match status" value="1"/>
</dbReference>
<dbReference type="Pfam" id="PF01624">
    <property type="entry name" value="MutS_I"/>
    <property type="match status" value="1"/>
</dbReference>
<dbReference type="InterPro" id="IPR027417">
    <property type="entry name" value="P-loop_NTPase"/>
</dbReference>
<dbReference type="InterPro" id="IPR016151">
    <property type="entry name" value="DNA_mismatch_repair_MutS_N"/>
</dbReference>
<organism evidence="3 4">
    <name type="scientific">Babesia divergens</name>
    <dbReference type="NCBI Taxonomy" id="32595"/>
    <lineage>
        <taxon>Eukaryota</taxon>
        <taxon>Sar</taxon>
        <taxon>Alveolata</taxon>
        <taxon>Apicomplexa</taxon>
        <taxon>Aconoidasida</taxon>
        <taxon>Piroplasmida</taxon>
        <taxon>Babesiidae</taxon>
        <taxon>Babesia</taxon>
    </lineage>
</organism>
<feature type="region of interest" description="Disordered" evidence="1">
    <location>
        <begin position="1"/>
        <end position="35"/>
    </location>
</feature>
<sequence>MRNPLKLARRCVPKTSSTRGSRTTALDGTTHESSAIDKPLTKLHNPTARLLAEKIVNKTNAYIRTATCSPLHEAINRGKSQHPHHVIVIWNGNSYDVHGADAAVCVEHCGLKPTGLTPHVEISVEQIHVVVRDLHRQGIKVAIYNCVTGLESCANEEPPLLKKSLIFSHEATENDDHSSMLAASAADHNSKVAVGITHNRQGYSLSIIYPATCVMDIRERLTLPAAVALLHSIDSRVILFHNGNSHVKKLLTYLPTVIHYEPIQGRVDAEIFHEAACANIKQRLNITNKFKVNKTNTHQTRGDVLDKETATSLGLCCENVECPSKSMPLHLQMLPYEAPHHMKQYMMFLFTRILTHDSAENVRYVSNKLADLPVALLDIKPVVPSKVRAVLSQKKVDLTQIIEIYQTLDAFMYYTEALPRGITKRIYSITLSDLDINLKIEQSKRDVHECREIIGSAVTLDTNETETPVTGISCIDNLFKHTESYINSINRNLLICERDHVDEAACELLNTIASDYIGIHLPTTDTVKSYHRRKNISDLLNKHMESNPNVKTDIVMNDHFIWTRDTNGIIDHTKLRTIETVIGNEKVICHYSKNVIDALINYRNKCSLAEIKTNKVMASVRKSLAPHSQGIIVISHFVVVLQVHFSPCRHSMMQTLTTHVGMALAKGWTMPAITNGHEIVLKNLIPQHIDPDEVLPMSIHLKGVHILPSQNNSGRTTCIKAVLSSCLAANLGMRKTGVILNFATGLYVPCSSGSKVPRFTRFMYHSPTSHSNTEAMCPSEYSMHTIENILDTADKDTLVLIDNLGSNLEVTQGTALVSYVIKRLLNAGTRAIISTNLSGVRRELIQGAYFNMLVTNNETMELGDMLQTPAFFTDVFPNNQFVKKVQEYIHHYYCNEHPKLGEQTSNTYVGTSVAPGPNDSTDDTIIKARCDSIIERMPLNLHAAASAVISVIEKLSLGAVKNDVVHIFENGVPPPMLNNAPVLYVALVPIRSTETGKWCLETSRTNQYDSGKASGTAVYVGETGNLVGRLKSHRNKPQSTVEEYLGTAYMNHEPEMTSYLRSKNQIESPNVAEVLMWNEAHFLAVKMPSRIDAKIYERKVIKGLYRHQNDVILLSYRDGIFREIAPLD</sequence>
<dbReference type="SUPFAM" id="SSF52540">
    <property type="entry name" value="P-loop containing nucleoside triphosphate hydrolases"/>
    <property type="match status" value="1"/>
</dbReference>
<dbReference type="GO" id="GO:0005524">
    <property type="term" value="F:ATP binding"/>
    <property type="evidence" value="ECO:0007669"/>
    <property type="project" value="InterPro"/>
</dbReference>
<dbReference type="GO" id="GO:0006298">
    <property type="term" value="P:mismatch repair"/>
    <property type="evidence" value="ECO:0007669"/>
    <property type="project" value="InterPro"/>
</dbReference>
<comment type="caution">
    <text evidence="3">The sequence shown here is derived from an EMBL/GenBank/DDBJ whole genome shotgun (WGS) entry which is preliminary data.</text>
</comment>
<accession>A0AAD9GCU1</accession>
<dbReference type="Gene3D" id="3.40.1170.10">
    <property type="entry name" value="DNA repair protein MutS, domain I"/>
    <property type="match status" value="1"/>
</dbReference>
<evidence type="ECO:0000256" key="1">
    <source>
        <dbReference type="SAM" id="MobiDB-lite"/>
    </source>
</evidence>
<feature type="domain" description="DNA mismatch repair protein MutS-like N-terminal" evidence="2">
    <location>
        <begin position="78"/>
        <end position="147"/>
    </location>
</feature>
<gene>
    <name evidence="3" type="ORF">X943_001499</name>
</gene>
<evidence type="ECO:0000313" key="4">
    <source>
        <dbReference type="Proteomes" id="UP001195914"/>
    </source>
</evidence>
<dbReference type="SUPFAM" id="SSF55271">
    <property type="entry name" value="DNA repair protein MutS, domain I"/>
    <property type="match status" value="1"/>
</dbReference>
<dbReference type="Gene3D" id="3.40.50.300">
    <property type="entry name" value="P-loop containing nucleotide triphosphate hydrolases"/>
    <property type="match status" value="1"/>
</dbReference>
<protein>
    <submittedName>
        <fullName evidence="3">DNA mismatch repair protein</fullName>
    </submittedName>
</protein>
<dbReference type="EMBL" id="JAHBMH010000044">
    <property type="protein sequence ID" value="KAK1936116.1"/>
    <property type="molecule type" value="Genomic_DNA"/>
</dbReference>
<name>A0AAD9GCU1_BABDI</name>
<keyword evidence="4" id="KW-1185">Reference proteome</keyword>
<evidence type="ECO:0000313" key="3">
    <source>
        <dbReference type="EMBL" id="KAK1936116.1"/>
    </source>
</evidence>
<dbReference type="GO" id="GO:0030983">
    <property type="term" value="F:mismatched DNA binding"/>
    <property type="evidence" value="ECO:0007669"/>
    <property type="project" value="InterPro"/>
</dbReference>